<dbReference type="PROSITE" id="PS50801">
    <property type="entry name" value="STAS"/>
    <property type="match status" value="1"/>
</dbReference>
<evidence type="ECO:0000256" key="2">
    <source>
        <dbReference type="RuleBase" id="RU003749"/>
    </source>
</evidence>
<dbReference type="NCBIfam" id="TIGR00377">
    <property type="entry name" value="ant_ant_sig"/>
    <property type="match status" value="1"/>
</dbReference>
<comment type="caution">
    <text evidence="4">The sequence shown here is derived from an EMBL/GenBank/DDBJ whole genome shotgun (WGS) entry which is preliminary data.</text>
</comment>
<sequence length="111" mass="11942">MIPDHFFVPEPLRITSATTSDGMVRVRVGGEIDMATIAPLSEVLTVLIATRPRAIEVDLADVRFMDSSGVKALVRAHRSASAGGCRVRVTRPQSTVDRVLRICGLAETLGL</sequence>
<protein>
    <recommendedName>
        <fullName evidence="2">Anti-sigma factor antagonist</fullName>
    </recommendedName>
</protein>
<dbReference type="EMBL" id="JAATVY010000027">
    <property type="protein sequence ID" value="NJC73232.1"/>
    <property type="molecule type" value="Genomic_DNA"/>
</dbReference>
<reference evidence="4 5" key="1">
    <citation type="submission" date="2020-03" db="EMBL/GenBank/DDBJ databases">
        <title>WGS of the type strain of Planosporangium spp.</title>
        <authorList>
            <person name="Thawai C."/>
        </authorList>
    </citation>
    <scope>NUCLEOTIDE SEQUENCE [LARGE SCALE GENOMIC DNA]</scope>
    <source>
        <strain evidence="4 5">TBRC 5610</strain>
    </source>
</reference>
<dbReference type="RefSeq" id="WP_167928140.1">
    <property type="nucleotide sequence ID" value="NZ_JAATVY010000027.1"/>
</dbReference>
<gene>
    <name evidence="4" type="ORF">HC031_26450</name>
</gene>
<proteinExistence type="inferred from homology"/>
<dbReference type="Gene3D" id="3.30.750.24">
    <property type="entry name" value="STAS domain"/>
    <property type="match status" value="1"/>
</dbReference>
<evidence type="ECO:0000259" key="3">
    <source>
        <dbReference type="PROSITE" id="PS50801"/>
    </source>
</evidence>
<keyword evidence="5" id="KW-1185">Reference proteome</keyword>
<comment type="similarity">
    <text evidence="1 2">Belongs to the anti-sigma-factor antagonist family.</text>
</comment>
<evidence type="ECO:0000313" key="5">
    <source>
        <dbReference type="Proteomes" id="UP000722989"/>
    </source>
</evidence>
<organism evidence="4 5">
    <name type="scientific">Planosporangium thailandense</name>
    <dbReference type="NCBI Taxonomy" id="765197"/>
    <lineage>
        <taxon>Bacteria</taxon>
        <taxon>Bacillati</taxon>
        <taxon>Actinomycetota</taxon>
        <taxon>Actinomycetes</taxon>
        <taxon>Micromonosporales</taxon>
        <taxon>Micromonosporaceae</taxon>
        <taxon>Planosporangium</taxon>
    </lineage>
</organism>
<name>A0ABX0Y4B8_9ACTN</name>
<dbReference type="InterPro" id="IPR036513">
    <property type="entry name" value="STAS_dom_sf"/>
</dbReference>
<dbReference type="SUPFAM" id="SSF52091">
    <property type="entry name" value="SpoIIaa-like"/>
    <property type="match status" value="1"/>
</dbReference>
<feature type="domain" description="STAS" evidence="3">
    <location>
        <begin position="13"/>
        <end position="111"/>
    </location>
</feature>
<accession>A0ABX0Y4B8</accession>
<dbReference type="InterPro" id="IPR003658">
    <property type="entry name" value="Anti-sigma_ant"/>
</dbReference>
<dbReference type="CDD" id="cd07043">
    <property type="entry name" value="STAS_anti-anti-sigma_factors"/>
    <property type="match status" value="1"/>
</dbReference>
<dbReference type="Proteomes" id="UP000722989">
    <property type="component" value="Unassembled WGS sequence"/>
</dbReference>
<evidence type="ECO:0000256" key="1">
    <source>
        <dbReference type="ARBA" id="ARBA00009013"/>
    </source>
</evidence>
<evidence type="ECO:0000313" key="4">
    <source>
        <dbReference type="EMBL" id="NJC73232.1"/>
    </source>
</evidence>
<dbReference type="PANTHER" id="PTHR33495:SF2">
    <property type="entry name" value="ANTI-SIGMA FACTOR ANTAGONIST TM_1081-RELATED"/>
    <property type="match status" value="1"/>
</dbReference>
<dbReference type="PANTHER" id="PTHR33495">
    <property type="entry name" value="ANTI-SIGMA FACTOR ANTAGONIST TM_1081-RELATED-RELATED"/>
    <property type="match status" value="1"/>
</dbReference>
<dbReference type="InterPro" id="IPR002645">
    <property type="entry name" value="STAS_dom"/>
</dbReference>
<dbReference type="Pfam" id="PF01740">
    <property type="entry name" value="STAS"/>
    <property type="match status" value="1"/>
</dbReference>